<accession>A0A8S5UGN1</accession>
<reference evidence="1" key="1">
    <citation type="journal article" date="2021" name="Proc. Natl. Acad. Sci. U.S.A.">
        <title>A Catalog of Tens of Thousands of Viruses from Human Metagenomes Reveals Hidden Associations with Chronic Diseases.</title>
        <authorList>
            <person name="Tisza M.J."/>
            <person name="Buck C.B."/>
        </authorList>
    </citation>
    <scope>NUCLEOTIDE SEQUENCE</scope>
    <source>
        <strain evidence="1">Ctshb19</strain>
    </source>
</reference>
<organism evidence="1">
    <name type="scientific">Myoviridae sp. ctshb19</name>
    <dbReference type="NCBI Taxonomy" id="2825194"/>
    <lineage>
        <taxon>Viruses</taxon>
        <taxon>Duplodnaviria</taxon>
        <taxon>Heunggongvirae</taxon>
        <taxon>Uroviricota</taxon>
        <taxon>Caudoviricetes</taxon>
    </lineage>
</organism>
<dbReference type="EMBL" id="BK016086">
    <property type="protein sequence ID" value="DAF93554.1"/>
    <property type="molecule type" value="Genomic_DNA"/>
</dbReference>
<protein>
    <submittedName>
        <fullName evidence="1">Uncharacterized protein</fullName>
    </submittedName>
</protein>
<proteinExistence type="predicted"/>
<name>A0A8S5UGN1_9CAUD</name>
<evidence type="ECO:0000313" key="1">
    <source>
        <dbReference type="EMBL" id="DAF93554.1"/>
    </source>
</evidence>
<sequence length="111" mass="12556">MQRNNKAKMSNTYVVRQNTTFKKYYPLSAVKTNYLEAQDQMAIAYALYDAGFPPAWTFDITGALICGYGDCVHGFRYELMPVDDENISKGIVPWADVKASFKRLADQGEIV</sequence>